<gene>
    <name evidence="3" type="primary">essA</name>
    <name evidence="3" type="ORF">ACFO26_05385</name>
</gene>
<protein>
    <submittedName>
        <fullName evidence="3">Type VII secretion protein EssA</fullName>
    </submittedName>
</protein>
<feature type="signal peptide" evidence="2">
    <location>
        <begin position="1"/>
        <end position="25"/>
    </location>
</feature>
<feature type="chain" id="PRO_5046752765" evidence="2">
    <location>
        <begin position="26"/>
        <end position="157"/>
    </location>
</feature>
<keyword evidence="1" id="KW-0812">Transmembrane</keyword>
<keyword evidence="4" id="KW-1185">Reference proteome</keyword>
<dbReference type="NCBIfam" id="TIGR03927">
    <property type="entry name" value="T7SS_EssA_Firm"/>
    <property type="match status" value="1"/>
</dbReference>
<evidence type="ECO:0000256" key="2">
    <source>
        <dbReference type="SAM" id="SignalP"/>
    </source>
</evidence>
<reference evidence="4" key="1">
    <citation type="journal article" date="2019" name="Int. J. Syst. Evol. Microbiol.">
        <title>The Global Catalogue of Microorganisms (GCM) 10K type strain sequencing project: providing services to taxonomists for standard genome sequencing and annotation.</title>
        <authorList>
            <consortium name="The Broad Institute Genomics Platform"/>
            <consortium name="The Broad Institute Genome Sequencing Center for Infectious Disease"/>
            <person name="Wu L."/>
            <person name="Ma J."/>
        </authorList>
    </citation>
    <scope>NUCLEOTIDE SEQUENCE [LARGE SCALE GENOMIC DNA]</scope>
    <source>
        <strain evidence="4">CCUG 63287</strain>
    </source>
</reference>
<comment type="caution">
    <text evidence="3">The sequence shown here is derived from an EMBL/GenBank/DDBJ whole genome shotgun (WGS) entry which is preliminary data.</text>
</comment>
<keyword evidence="1" id="KW-0472">Membrane</keyword>
<dbReference type="EMBL" id="JBHSGD010000005">
    <property type="protein sequence ID" value="MFC4652337.1"/>
    <property type="molecule type" value="Genomic_DNA"/>
</dbReference>
<evidence type="ECO:0000256" key="1">
    <source>
        <dbReference type="SAM" id="Phobius"/>
    </source>
</evidence>
<name>A0ABV9JC51_9LACT</name>
<organism evidence="3 4">
    <name type="scientific">Lactococcus nasutitermitis</name>
    <dbReference type="NCBI Taxonomy" id="1652957"/>
    <lineage>
        <taxon>Bacteria</taxon>
        <taxon>Bacillati</taxon>
        <taxon>Bacillota</taxon>
        <taxon>Bacilli</taxon>
        <taxon>Lactobacillales</taxon>
        <taxon>Streptococcaceae</taxon>
        <taxon>Lactococcus</taxon>
    </lineage>
</organism>
<accession>A0ABV9JC51</accession>
<dbReference type="RefSeq" id="WP_280520332.1">
    <property type="nucleotide sequence ID" value="NZ_BOVQ01000004.1"/>
</dbReference>
<proteinExistence type="predicted"/>
<keyword evidence="2" id="KW-0732">Signal</keyword>
<evidence type="ECO:0000313" key="3">
    <source>
        <dbReference type="EMBL" id="MFC4652337.1"/>
    </source>
</evidence>
<evidence type="ECO:0000313" key="4">
    <source>
        <dbReference type="Proteomes" id="UP001595987"/>
    </source>
</evidence>
<feature type="transmembrane region" description="Helical" evidence="1">
    <location>
        <begin position="125"/>
        <end position="145"/>
    </location>
</feature>
<dbReference type="Proteomes" id="UP001595987">
    <property type="component" value="Unassembled WGS sequence"/>
</dbReference>
<sequence length="157" mass="17613">MKKTHIILLALCCSFIFLISIKSKADDNGSLQLNSNVVTNSNGGVGTGSEFPIRNALFTTAMNQKVKAQMQDKIPEQQKALNFSKQTVNSLYNTDTSKITKALFVDYKPQVIASSTNENNTQKTLWYWLLLIIAIPLVFLAVFLGRKNAKRSLRKKR</sequence>
<dbReference type="InterPro" id="IPR018920">
    <property type="entry name" value="EssA/YueC"/>
</dbReference>
<keyword evidence="1" id="KW-1133">Transmembrane helix</keyword>